<comment type="caution">
    <text evidence="1">The sequence shown here is derived from an EMBL/GenBank/DDBJ whole genome shotgun (WGS) entry which is preliminary data.</text>
</comment>
<dbReference type="EMBL" id="JANPWB010000002">
    <property type="protein sequence ID" value="KAJ1211268.1"/>
    <property type="molecule type" value="Genomic_DNA"/>
</dbReference>
<proteinExistence type="predicted"/>
<dbReference type="Proteomes" id="UP001066276">
    <property type="component" value="Chromosome 1_2"/>
</dbReference>
<accession>A0AAV7WFD4</accession>
<reference evidence="1" key="1">
    <citation type="journal article" date="2022" name="bioRxiv">
        <title>Sequencing and chromosome-scale assembly of the giantPleurodeles waltlgenome.</title>
        <authorList>
            <person name="Brown T."/>
            <person name="Elewa A."/>
            <person name="Iarovenko S."/>
            <person name="Subramanian E."/>
            <person name="Araus A.J."/>
            <person name="Petzold A."/>
            <person name="Susuki M."/>
            <person name="Suzuki K.-i.T."/>
            <person name="Hayashi T."/>
            <person name="Toyoda A."/>
            <person name="Oliveira C."/>
            <person name="Osipova E."/>
            <person name="Leigh N.D."/>
            <person name="Simon A."/>
            <person name="Yun M.H."/>
        </authorList>
    </citation>
    <scope>NUCLEOTIDE SEQUENCE</scope>
    <source>
        <strain evidence="1">20211129_DDA</strain>
        <tissue evidence="1">Liver</tissue>
    </source>
</reference>
<organism evidence="1 2">
    <name type="scientific">Pleurodeles waltl</name>
    <name type="common">Iberian ribbed newt</name>
    <dbReference type="NCBI Taxonomy" id="8319"/>
    <lineage>
        <taxon>Eukaryota</taxon>
        <taxon>Metazoa</taxon>
        <taxon>Chordata</taxon>
        <taxon>Craniata</taxon>
        <taxon>Vertebrata</taxon>
        <taxon>Euteleostomi</taxon>
        <taxon>Amphibia</taxon>
        <taxon>Batrachia</taxon>
        <taxon>Caudata</taxon>
        <taxon>Salamandroidea</taxon>
        <taxon>Salamandridae</taxon>
        <taxon>Pleurodelinae</taxon>
        <taxon>Pleurodeles</taxon>
    </lineage>
</organism>
<keyword evidence="2" id="KW-1185">Reference proteome</keyword>
<dbReference type="AlphaFoldDB" id="A0AAV7WFD4"/>
<evidence type="ECO:0000313" key="1">
    <source>
        <dbReference type="EMBL" id="KAJ1211268.1"/>
    </source>
</evidence>
<protein>
    <submittedName>
        <fullName evidence="1">Uncharacterized protein</fullName>
    </submittedName>
</protein>
<evidence type="ECO:0000313" key="2">
    <source>
        <dbReference type="Proteomes" id="UP001066276"/>
    </source>
</evidence>
<gene>
    <name evidence="1" type="ORF">NDU88_006629</name>
</gene>
<sequence>MEFHFILRPYVSVYYQYPVERGGTRQLVSDKQRRQGTVIGEWEVFLKIWKEHKIRRVVRAGFANAGTFSGWLQVGPTGTHFGRGGTFSNADRRLLKKTLANQNDLLKKLGLGGGKEISPCFTRYVSNSKKTYATLPAELRSVSENMAEFPLPPYQGLHCDLDPFLKAGGWPDQVTSSGTVKHVLLKSSLGISTENGHFAELSLPLYTQHLDNFLDHQLEWGDLGRTD</sequence>
<name>A0AAV7WFD4_PLEWA</name>